<proteinExistence type="predicted"/>
<evidence type="ECO:0000256" key="4">
    <source>
        <dbReference type="ARBA" id="ARBA00022777"/>
    </source>
</evidence>
<reference evidence="6" key="1">
    <citation type="journal article" date="2014" name="Front. Microbiol.">
        <title>High frequency of phylogenetically diverse reductive dehalogenase-homologous genes in deep subseafloor sedimentary metagenomes.</title>
        <authorList>
            <person name="Kawai M."/>
            <person name="Futagami T."/>
            <person name="Toyoda A."/>
            <person name="Takaki Y."/>
            <person name="Nishi S."/>
            <person name="Hori S."/>
            <person name="Arai W."/>
            <person name="Tsubouchi T."/>
            <person name="Morono Y."/>
            <person name="Uchiyama I."/>
            <person name="Ito T."/>
            <person name="Fujiyama A."/>
            <person name="Inagaki F."/>
            <person name="Takami H."/>
        </authorList>
    </citation>
    <scope>NUCLEOTIDE SEQUENCE</scope>
    <source>
        <strain evidence="6">Expedition CK06-06</strain>
    </source>
</reference>
<dbReference type="SUPFAM" id="SSF55874">
    <property type="entry name" value="ATPase domain of HSP90 chaperone/DNA topoisomerase II/histidine kinase"/>
    <property type="match status" value="1"/>
</dbReference>
<evidence type="ECO:0000313" key="6">
    <source>
        <dbReference type="EMBL" id="GAG94270.1"/>
    </source>
</evidence>
<dbReference type="CDD" id="cd00075">
    <property type="entry name" value="HATPase"/>
    <property type="match status" value="1"/>
</dbReference>
<comment type="catalytic activity">
    <reaction evidence="1">
        <text>ATP + protein L-histidine = ADP + protein N-phospho-L-histidine.</text>
        <dbReference type="EC" id="2.7.13.3"/>
    </reaction>
</comment>
<evidence type="ECO:0000259" key="5">
    <source>
        <dbReference type="PROSITE" id="PS50109"/>
    </source>
</evidence>
<dbReference type="Pfam" id="PF02518">
    <property type="entry name" value="HATPase_c"/>
    <property type="match status" value="1"/>
</dbReference>
<dbReference type="Gene3D" id="3.30.565.10">
    <property type="entry name" value="Histidine kinase-like ATPase, C-terminal domain"/>
    <property type="match status" value="1"/>
</dbReference>
<comment type="caution">
    <text evidence="6">The sequence shown here is derived from an EMBL/GenBank/DDBJ whole genome shotgun (WGS) entry which is preliminary data.</text>
</comment>
<gene>
    <name evidence="6" type="ORF">S01H4_36682</name>
</gene>
<sequence>MDKKKGLIKISTRDSSSAKYVEIRLKDNGRGIPKDEVRRIFEAGYTSKKFGWGLGLAITKRIVEEYHNGRILLESTQFGSGST</sequence>
<dbReference type="PROSITE" id="PS50109">
    <property type="entry name" value="HIS_KIN"/>
    <property type="match status" value="1"/>
</dbReference>
<dbReference type="PRINTS" id="PR00344">
    <property type="entry name" value="BCTRLSENSOR"/>
</dbReference>
<evidence type="ECO:0000256" key="3">
    <source>
        <dbReference type="ARBA" id="ARBA00022679"/>
    </source>
</evidence>
<dbReference type="GO" id="GO:0005886">
    <property type="term" value="C:plasma membrane"/>
    <property type="evidence" value="ECO:0007669"/>
    <property type="project" value="TreeGrafter"/>
</dbReference>
<organism evidence="6">
    <name type="scientific">marine sediment metagenome</name>
    <dbReference type="NCBI Taxonomy" id="412755"/>
    <lineage>
        <taxon>unclassified sequences</taxon>
        <taxon>metagenomes</taxon>
        <taxon>ecological metagenomes</taxon>
    </lineage>
</organism>
<evidence type="ECO:0000256" key="2">
    <source>
        <dbReference type="ARBA" id="ARBA00012438"/>
    </source>
</evidence>
<dbReference type="InterPro" id="IPR005467">
    <property type="entry name" value="His_kinase_dom"/>
</dbReference>
<dbReference type="PANTHER" id="PTHR43047:SF72">
    <property type="entry name" value="OSMOSENSING HISTIDINE PROTEIN KINASE SLN1"/>
    <property type="match status" value="1"/>
</dbReference>
<dbReference type="InterPro" id="IPR036890">
    <property type="entry name" value="HATPase_C_sf"/>
</dbReference>
<dbReference type="GO" id="GO:0000155">
    <property type="term" value="F:phosphorelay sensor kinase activity"/>
    <property type="evidence" value="ECO:0007669"/>
    <property type="project" value="TreeGrafter"/>
</dbReference>
<keyword evidence="3" id="KW-0808">Transferase</keyword>
<accession>X1BGX8</accession>
<feature type="non-terminal residue" evidence="6">
    <location>
        <position position="83"/>
    </location>
</feature>
<dbReference type="PANTHER" id="PTHR43047">
    <property type="entry name" value="TWO-COMPONENT HISTIDINE PROTEIN KINASE"/>
    <property type="match status" value="1"/>
</dbReference>
<feature type="domain" description="Histidine kinase" evidence="5">
    <location>
        <begin position="1"/>
        <end position="83"/>
    </location>
</feature>
<dbReference type="InterPro" id="IPR004358">
    <property type="entry name" value="Sig_transdc_His_kin-like_C"/>
</dbReference>
<dbReference type="AlphaFoldDB" id="X1BGX8"/>
<dbReference type="EC" id="2.7.13.3" evidence="2"/>
<protein>
    <recommendedName>
        <fullName evidence="2">histidine kinase</fullName>
        <ecNumber evidence="2">2.7.13.3</ecNumber>
    </recommendedName>
</protein>
<dbReference type="InterPro" id="IPR003594">
    <property type="entry name" value="HATPase_dom"/>
</dbReference>
<keyword evidence="4" id="KW-0418">Kinase</keyword>
<dbReference type="EMBL" id="BART01019630">
    <property type="protein sequence ID" value="GAG94270.1"/>
    <property type="molecule type" value="Genomic_DNA"/>
</dbReference>
<evidence type="ECO:0000256" key="1">
    <source>
        <dbReference type="ARBA" id="ARBA00000085"/>
    </source>
</evidence>
<name>X1BGX8_9ZZZZ</name>
<dbReference type="GO" id="GO:0009927">
    <property type="term" value="F:histidine phosphotransfer kinase activity"/>
    <property type="evidence" value="ECO:0007669"/>
    <property type="project" value="TreeGrafter"/>
</dbReference>